<keyword evidence="1" id="KW-1133">Transmembrane helix</keyword>
<proteinExistence type="predicted"/>
<evidence type="ECO:0000256" key="1">
    <source>
        <dbReference type="SAM" id="Phobius"/>
    </source>
</evidence>
<organism evidence="2 3">
    <name type="scientific">Seinonella peptonophila</name>
    <dbReference type="NCBI Taxonomy" id="112248"/>
    <lineage>
        <taxon>Bacteria</taxon>
        <taxon>Bacillati</taxon>
        <taxon>Bacillota</taxon>
        <taxon>Bacilli</taxon>
        <taxon>Bacillales</taxon>
        <taxon>Thermoactinomycetaceae</taxon>
        <taxon>Seinonella</taxon>
    </lineage>
</organism>
<gene>
    <name evidence="2" type="ORF">SAMN05444392_10960</name>
</gene>
<dbReference type="AlphaFoldDB" id="A0A1M4ZHM5"/>
<keyword evidence="3" id="KW-1185">Reference proteome</keyword>
<name>A0A1M4ZHM5_9BACL</name>
<sequence>MARKKKKVKIQRVAAVNAEQLLMRDLSRTALWIAIGGVIVAVVGIVWNQYF</sequence>
<evidence type="ECO:0000313" key="3">
    <source>
        <dbReference type="Proteomes" id="UP000184476"/>
    </source>
</evidence>
<feature type="transmembrane region" description="Helical" evidence="1">
    <location>
        <begin position="30"/>
        <end position="50"/>
    </location>
</feature>
<evidence type="ECO:0000313" key="2">
    <source>
        <dbReference type="EMBL" id="SHF17533.1"/>
    </source>
</evidence>
<dbReference type="Proteomes" id="UP000184476">
    <property type="component" value="Unassembled WGS sequence"/>
</dbReference>
<keyword evidence="1" id="KW-0812">Transmembrane</keyword>
<reference evidence="2 3" key="1">
    <citation type="submission" date="2016-11" db="EMBL/GenBank/DDBJ databases">
        <authorList>
            <person name="Jaros S."/>
            <person name="Januszkiewicz K."/>
            <person name="Wedrychowicz H."/>
        </authorList>
    </citation>
    <scope>NUCLEOTIDE SEQUENCE [LARGE SCALE GENOMIC DNA]</scope>
    <source>
        <strain evidence="2 3">DSM 44666</strain>
    </source>
</reference>
<dbReference type="RefSeq" id="WP_175552372.1">
    <property type="nucleotide sequence ID" value="NZ_FQVL01000009.1"/>
</dbReference>
<protein>
    <submittedName>
        <fullName evidence="2">Uncharacterized protein</fullName>
    </submittedName>
</protein>
<accession>A0A1M4ZHM5</accession>
<dbReference type="EMBL" id="FQVL01000009">
    <property type="protein sequence ID" value="SHF17533.1"/>
    <property type="molecule type" value="Genomic_DNA"/>
</dbReference>
<keyword evidence="1" id="KW-0472">Membrane</keyword>